<dbReference type="Proteomes" id="UP001196316">
    <property type="component" value="Unassembled WGS sequence"/>
</dbReference>
<evidence type="ECO:0000313" key="3">
    <source>
        <dbReference type="Proteomes" id="UP001196316"/>
    </source>
</evidence>
<sequence>MELKILGSSSAGNCYLLDNGKETLMIECGVSFRKVLEGMNFDVGRIAGCIVSHEHGDHSKGIPEALKYCIPVAMSNGTADALKLPDNHLVKRVEALKVFSFGNFKIMPFKVKHDAAEPFGYLINHPETGTVLFATDTYYLEQTFMGLSNIMLECNYDINILDANIASGVVPEKLRNRTVKSHMSLETCIETLKANDLSGVNNILLIHLSANNSNASEFKKAVGEVTGKNVIIAAKGMNIEFNKEPF</sequence>
<evidence type="ECO:0000259" key="1">
    <source>
        <dbReference type="SMART" id="SM00849"/>
    </source>
</evidence>
<dbReference type="PANTHER" id="PTHR47619">
    <property type="entry name" value="METALLO-HYDROLASE YYCJ-RELATED"/>
    <property type="match status" value="1"/>
</dbReference>
<dbReference type="InterPro" id="IPR001279">
    <property type="entry name" value="Metallo-B-lactamas"/>
</dbReference>
<protein>
    <submittedName>
        <fullName evidence="2">MBL fold metallo-hydrolase</fullName>
    </submittedName>
</protein>
<comment type="caution">
    <text evidence="2">The sequence shown here is derived from an EMBL/GenBank/DDBJ whole genome shotgun (WGS) entry which is preliminary data.</text>
</comment>
<gene>
    <name evidence="2" type="ORF">KSW80_09570</name>
</gene>
<dbReference type="AlphaFoldDB" id="A0AAW4NCI7"/>
<proteinExistence type="predicted"/>
<accession>A0AAW4NCI7</accession>
<feature type="domain" description="Metallo-beta-lactamase" evidence="1">
    <location>
        <begin position="11"/>
        <end position="182"/>
    </location>
</feature>
<dbReference type="InterPro" id="IPR052533">
    <property type="entry name" value="WalJ/YycJ-like"/>
</dbReference>
<evidence type="ECO:0000313" key="2">
    <source>
        <dbReference type="EMBL" id="MBV3408642.1"/>
    </source>
</evidence>
<name>A0AAW4NCI7_9BACT</name>
<dbReference type="EMBL" id="JAHOEP010000024">
    <property type="protein sequence ID" value="MBV3408642.1"/>
    <property type="molecule type" value="Genomic_DNA"/>
</dbReference>
<reference evidence="2" key="1">
    <citation type="submission" date="2021-06" db="EMBL/GenBank/DDBJ databases">
        <title>Collection of gut derived symbiotic bacterial strains cultured from healthy donors.</title>
        <authorList>
            <person name="Lin H."/>
            <person name="Littmann E."/>
            <person name="Pamer E.G."/>
        </authorList>
    </citation>
    <scope>NUCLEOTIDE SEQUENCE</scope>
    <source>
        <strain evidence="2">MSK.21.60</strain>
    </source>
</reference>
<dbReference type="PANTHER" id="PTHR47619:SF1">
    <property type="entry name" value="EXODEOXYRIBONUCLEASE WALJ"/>
    <property type="match status" value="1"/>
</dbReference>
<organism evidence="2 3">
    <name type="scientific">Segatella copri</name>
    <dbReference type="NCBI Taxonomy" id="165179"/>
    <lineage>
        <taxon>Bacteria</taxon>
        <taxon>Pseudomonadati</taxon>
        <taxon>Bacteroidota</taxon>
        <taxon>Bacteroidia</taxon>
        <taxon>Bacteroidales</taxon>
        <taxon>Prevotellaceae</taxon>
        <taxon>Segatella</taxon>
    </lineage>
</organism>
<dbReference type="Pfam" id="PF23023">
    <property type="entry name" value="Anti-Pycsar_Apyc1"/>
    <property type="match status" value="1"/>
</dbReference>
<dbReference type="RefSeq" id="WP_217326682.1">
    <property type="nucleotide sequence ID" value="NZ_JAHOEK010000023.1"/>
</dbReference>
<dbReference type="SMART" id="SM00849">
    <property type="entry name" value="Lactamase_B"/>
    <property type="match status" value="1"/>
</dbReference>